<name>A0A1M6QH72_9BRAD</name>
<keyword evidence="1" id="KW-0812">Transmembrane</keyword>
<protein>
    <submittedName>
        <fullName evidence="2">Outer membrane protein OmpA</fullName>
    </submittedName>
</protein>
<dbReference type="Proteomes" id="UP000189935">
    <property type="component" value="Chromosome I"/>
</dbReference>
<reference evidence="2 3" key="1">
    <citation type="submission" date="2016-11" db="EMBL/GenBank/DDBJ databases">
        <authorList>
            <person name="Jaros S."/>
            <person name="Januszkiewicz K."/>
            <person name="Wedrychowicz H."/>
        </authorList>
    </citation>
    <scope>NUCLEOTIDE SEQUENCE [LARGE SCALE GENOMIC DNA]</scope>
    <source>
        <strain evidence="2 3">GAS499</strain>
    </source>
</reference>
<sequence>MKFLKDGKVAAAKEEHWIPLSDLMTGLMMMFMLVAIVFMVKVEAEAAVTKELKAKAEEQAKRVQQIAVLYDDMRNELYKSLDEEFKKDLKDWGADLDTDLTIRFREPDVLFDTSRAELKTRFKGILDDFFPRYVRILGRSEYKDSIEEVRIEGHTSGFWKDAKDEDDAYFKNMELSQQRTRTTLEYVLSKTNIFGYKRWIQSLLTANGLSSSKLRLNADKTENIAASQRVEFRVRTNADARIAQILMASQK</sequence>
<organism evidence="2 3">
    <name type="scientific">Bradyrhizobium lablabi</name>
    <dbReference type="NCBI Taxonomy" id="722472"/>
    <lineage>
        <taxon>Bacteria</taxon>
        <taxon>Pseudomonadati</taxon>
        <taxon>Pseudomonadota</taxon>
        <taxon>Alphaproteobacteria</taxon>
        <taxon>Hyphomicrobiales</taxon>
        <taxon>Nitrobacteraceae</taxon>
        <taxon>Bradyrhizobium</taxon>
    </lineage>
</organism>
<dbReference type="Gene3D" id="3.30.1330.60">
    <property type="entry name" value="OmpA-like domain"/>
    <property type="match status" value="1"/>
</dbReference>
<proteinExistence type="predicted"/>
<dbReference type="SUPFAM" id="SSF103088">
    <property type="entry name" value="OmpA-like"/>
    <property type="match status" value="1"/>
</dbReference>
<evidence type="ECO:0000313" key="2">
    <source>
        <dbReference type="EMBL" id="SHK19571.1"/>
    </source>
</evidence>
<keyword evidence="1" id="KW-0472">Membrane</keyword>
<accession>A0A1M6QH72</accession>
<dbReference type="InterPro" id="IPR036737">
    <property type="entry name" value="OmpA-like_sf"/>
</dbReference>
<keyword evidence="1" id="KW-1133">Transmembrane helix</keyword>
<dbReference type="RefSeq" id="WP_197688434.1">
    <property type="nucleotide sequence ID" value="NZ_LT670844.1"/>
</dbReference>
<gene>
    <name evidence="2" type="ORF">SAMN05444159_2672</name>
</gene>
<dbReference type="AlphaFoldDB" id="A0A1M6QH72"/>
<dbReference type="EMBL" id="LT670844">
    <property type="protein sequence ID" value="SHK19571.1"/>
    <property type="molecule type" value="Genomic_DNA"/>
</dbReference>
<evidence type="ECO:0000313" key="3">
    <source>
        <dbReference type="Proteomes" id="UP000189935"/>
    </source>
</evidence>
<feature type="transmembrane region" description="Helical" evidence="1">
    <location>
        <begin position="20"/>
        <end position="40"/>
    </location>
</feature>
<evidence type="ECO:0000256" key="1">
    <source>
        <dbReference type="SAM" id="Phobius"/>
    </source>
</evidence>